<keyword evidence="2" id="KW-1185">Reference proteome</keyword>
<dbReference type="Proteomes" id="UP000037696">
    <property type="component" value="Unassembled WGS sequence"/>
</dbReference>
<protein>
    <submittedName>
        <fullName evidence="1">Uncharacterized protein</fullName>
    </submittedName>
</protein>
<name>A0A0N0RYU0_9EURO</name>
<reference evidence="1 2" key="1">
    <citation type="submission" date="2015-08" db="EMBL/GenBank/DDBJ databases">
        <title>Genome sequencing of Penicillium nordicum.</title>
        <authorList>
            <person name="Nguyen H.D."/>
            <person name="Seifert K.A."/>
        </authorList>
    </citation>
    <scope>NUCLEOTIDE SEQUENCE [LARGE SCALE GENOMIC DNA]</scope>
    <source>
        <strain evidence="1 2">DAOMC 185683</strain>
    </source>
</reference>
<evidence type="ECO:0000313" key="1">
    <source>
        <dbReference type="EMBL" id="KOS42695.1"/>
    </source>
</evidence>
<organism evidence="1 2">
    <name type="scientific">Penicillium nordicum</name>
    <dbReference type="NCBI Taxonomy" id="229535"/>
    <lineage>
        <taxon>Eukaryota</taxon>
        <taxon>Fungi</taxon>
        <taxon>Dikarya</taxon>
        <taxon>Ascomycota</taxon>
        <taxon>Pezizomycotina</taxon>
        <taxon>Eurotiomycetes</taxon>
        <taxon>Eurotiomycetidae</taxon>
        <taxon>Eurotiales</taxon>
        <taxon>Aspergillaceae</taxon>
        <taxon>Penicillium</taxon>
    </lineage>
</organism>
<gene>
    <name evidence="1" type="ORF">ACN38_g6436</name>
</gene>
<dbReference type="AlphaFoldDB" id="A0A0N0RYU0"/>
<evidence type="ECO:0000313" key="2">
    <source>
        <dbReference type="Proteomes" id="UP000037696"/>
    </source>
</evidence>
<sequence length="76" mass="8174">MQPSDIATADEEWLIDLCHEAENEGGLIGGEKYGDKVIKISDPIAVKYGGVQASEATTQEFAFNHEVLHIITASGN</sequence>
<proteinExistence type="predicted"/>
<dbReference type="OrthoDB" id="3250044at2759"/>
<accession>A0A0N0RYU0</accession>
<comment type="caution">
    <text evidence="1">The sequence shown here is derived from an EMBL/GenBank/DDBJ whole genome shotgun (WGS) entry which is preliminary data.</text>
</comment>
<dbReference type="EMBL" id="LHQQ01000100">
    <property type="protein sequence ID" value="KOS42695.1"/>
    <property type="molecule type" value="Genomic_DNA"/>
</dbReference>